<reference evidence="3 4" key="1">
    <citation type="submission" date="2024-04" db="EMBL/GenBank/DDBJ databases">
        <title>Tritrichomonas musculus Genome.</title>
        <authorList>
            <person name="Alves-Ferreira E."/>
            <person name="Grigg M."/>
            <person name="Lorenzi H."/>
            <person name="Galac M."/>
        </authorList>
    </citation>
    <scope>NUCLEOTIDE SEQUENCE [LARGE SCALE GENOMIC DNA]</scope>
    <source>
        <strain evidence="3 4">EAF2021</strain>
    </source>
</reference>
<dbReference type="Proteomes" id="UP001470230">
    <property type="component" value="Unassembled WGS sequence"/>
</dbReference>
<feature type="transmembrane region" description="Helical" evidence="2">
    <location>
        <begin position="93"/>
        <end position="111"/>
    </location>
</feature>
<feature type="compositionally biased region" description="Acidic residues" evidence="1">
    <location>
        <begin position="577"/>
        <end position="600"/>
    </location>
</feature>
<comment type="caution">
    <text evidence="3">The sequence shown here is derived from an EMBL/GenBank/DDBJ whole genome shotgun (WGS) entry which is preliminary data.</text>
</comment>
<feature type="compositionally biased region" description="Acidic residues" evidence="1">
    <location>
        <begin position="623"/>
        <end position="634"/>
    </location>
</feature>
<proteinExistence type="predicted"/>
<dbReference type="InterPro" id="IPR002110">
    <property type="entry name" value="Ankyrin_rpt"/>
</dbReference>
<dbReference type="SMART" id="SM00248">
    <property type="entry name" value="ANK"/>
    <property type="match status" value="4"/>
</dbReference>
<feature type="region of interest" description="Disordered" evidence="1">
    <location>
        <begin position="620"/>
        <end position="642"/>
    </location>
</feature>
<dbReference type="EMBL" id="JAPFFF010000010">
    <property type="protein sequence ID" value="KAK8880760.1"/>
    <property type="molecule type" value="Genomic_DNA"/>
</dbReference>
<keyword evidence="4" id="KW-1185">Reference proteome</keyword>
<evidence type="ECO:0000256" key="2">
    <source>
        <dbReference type="SAM" id="Phobius"/>
    </source>
</evidence>
<dbReference type="Gene3D" id="1.25.40.20">
    <property type="entry name" value="Ankyrin repeat-containing domain"/>
    <property type="match status" value="1"/>
</dbReference>
<feature type="region of interest" description="Disordered" evidence="1">
    <location>
        <begin position="573"/>
        <end position="605"/>
    </location>
</feature>
<dbReference type="SUPFAM" id="SSF48403">
    <property type="entry name" value="Ankyrin repeat"/>
    <property type="match status" value="1"/>
</dbReference>
<sequence length="642" mass="75562">MNKIEFNEARIKSYAKIQALLIDLKPNSSDEEISSVIEQIPPEFLTQKEDLMIICELFANYARNYIITTKGNVIKLMERIMPQIKSLLQNESVFFWYIFGGLFTFKLWLYHEGLISIDQIISAIIKDDSPLAVEYFLPEIIEHDPELFEKEVKPNLKCDYSPEYLKKFTELRQKHLNWLRNSNDVHDPSYREIETNDLRLSIKKDDVDTFQRILSNSSMTIDTKICESALENYTRYSSEMSFLELALPFNSINIIKFLILHDAEIPDGCDFDAVITQNAELIHLFEEKMRDRFSKFVLLDSIAAWNSDMVDYSIDNYDFKYIEEEDVDSVHDEIINNIINQSIVSRNFIFWEEKILPFLHHNSEYVKRNISHLIMRTFSDFTCFFTKSFMKYPNIDINYLEKDNNNHSFLTKAIVEKNIHAVKLLLENQSIDINLFAFSGYTAFQTACLIFPNIEILQILSKMPSFDINKYDERYNLNAFSLSVSRKNFISMNYIINHFPENKVNNVYILIYNCVSNNSFYCTEIILKYMIEHDNAKTGKILRRFKEICQTFGGYKEEFYSKLCDILHAIKGKKDGDEDSDEPDSSSSDNNDEEEEEDLNDFTVEKANLLIEMIRKMIKKKEEEEEEEAEDDPDNENKKENK</sequence>
<keyword evidence="2" id="KW-0472">Membrane</keyword>
<evidence type="ECO:0000313" key="4">
    <source>
        <dbReference type="Proteomes" id="UP001470230"/>
    </source>
</evidence>
<gene>
    <name evidence="3" type="ORF">M9Y10_003448</name>
</gene>
<dbReference type="InterPro" id="IPR036770">
    <property type="entry name" value="Ankyrin_rpt-contain_sf"/>
</dbReference>
<evidence type="ECO:0008006" key="5">
    <source>
        <dbReference type="Google" id="ProtNLM"/>
    </source>
</evidence>
<name>A0ABR2JSA8_9EUKA</name>
<evidence type="ECO:0000313" key="3">
    <source>
        <dbReference type="EMBL" id="KAK8880760.1"/>
    </source>
</evidence>
<organism evidence="3 4">
    <name type="scientific">Tritrichomonas musculus</name>
    <dbReference type="NCBI Taxonomy" id="1915356"/>
    <lineage>
        <taxon>Eukaryota</taxon>
        <taxon>Metamonada</taxon>
        <taxon>Parabasalia</taxon>
        <taxon>Tritrichomonadida</taxon>
        <taxon>Tritrichomonadidae</taxon>
        <taxon>Tritrichomonas</taxon>
    </lineage>
</organism>
<protein>
    <recommendedName>
        <fullName evidence="5">DUF3447 domain-containing protein</fullName>
    </recommendedName>
</protein>
<keyword evidence="2" id="KW-1133">Transmembrane helix</keyword>
<keyword evidence="2" id="KW-0812">Transmembrane</keyword>
<evidence type="ECO:0000256" key="1">
    <source>
        <dbReference type="SAM" id="MobiDB-lite"/>
    </source>
</evidence>
<accession>A0ABR2JSA8</accession>